<accession>A0A8S5NTP0</accession>
<protein>
    <submittedName>
        <fullName evidence="1">Uncharacterized protein</fullName>
    </submittedName>
</protein>
<evidence type="ECO:0000313" key="1">
    <source>
        <dbReference type="EMBL" id="DAD97674.1"/>
    </source>
</evidence>
<dbReference type="EMBL" id="BK015245">
    <property type="protein sequence ID" value="DAD97674.1"/>
    <property type="molecule type" value="Genomic_DNA"/>
</dbReference>
<reference evidence="1" key="1">
    <citation type="journal article" date="2021" name="Proc. Natl. Acad. Sci. U.S.A.">
        <title>A Catalog of Tens of Thousands of Viruses from Human Metagenomes Reveals Hidden Associations with Chronic Diseases.</title>
        <authorList>
            <person name="Tisza M.J."/>
            <person name="Buck C.B."/>
        </authorList>
    </citation>
    <scope>NUCLEOTIDE SEQUENCE</scope>
    <source>
        <strain evidence="1">Ct1TR2</strain>
    </source>
</reference>
<name>A0A8S5NTP0_9CAUD</name>
<proteinExistence type="predicted"/>
<sequence length="112" mass="12578">MLSIKNSLNVYSVLAGTCKESIRQRREKSNHENMDRKEVRIKTMGTGIFLDYEKGILLVNGEKTNCPVRVVLKTGDGRDMAKLMNYENLTPESADSVTEVTVDVRGLQDVSK</sequence>
<organism evidence="1">
    <name type="scientific">Siphoviridae sp. ct1TR2</name>
    <dbReference type="NCBI Taxonomy" id="2825309"/>
    <lineage>
        <taxon>Viruses</taxon>
        <taxon>Duplodnaviria</taxon>
        <taxon>Heunggongvirae</taxon>
        <taxon>Uroviricota</taxon>
        <taxon>Caudoviricetes</taxon>
    </lineage>
</organism>